<evidence type="ECO:0000313" key="2">
    <source>
        <dbReference type="Proteomes" id="UP000789405"/>
    </source>
</evidence>
<keyword evidence="2" id="KW-1185">Reference proteome</keyword>
<evidence type="ECO:0000313" key="1">
    <source>
        <dbReference type="EMBL" id="CAG8794601.1"/>
    </source>
</evidence>
<comment type="caution">
    <text evidence="1">The sequence shown here is derived from an EMBL/GenBank/DDBJ whole genome shotgun (WGS) entry which is preliminary data.</text>
</comment>
<sequence length="48" mass="5689">SPSPQWLAWNRRTQRLDRTGPDRTLPSLVLSRVLRKESDQWVEDEKKG</sequence>
<feature type="non-terminal residue" evidence="1">
    <location>
        <position position="1"/>
    </location>
</feature>
<organism evidence="1 2">
    <name type="scientific">Dentiscutata erythropus</name>
    <dbReference type="NCBI Taxonomy" id="1348616"/>
    <lineage>
        <taxon>Eukaryota</taxon>
        <taxon>Fungi</taxon>
        <taxon>Fungi incertae sedis</taxon>
        <taxon>Mucoromycota</taxon>
        <taxon>Glomeromycotina</taxon>
        <taxon>Glomeromycetes</taxon>
        <taxon>Diversisporales</taxon>
        <taxon>Gigasporaceae</taxon>
        <taxon>Dentiscutata</taxon>
    </lineage>
</organism>
<dbReference type="EMBL" id="CAJVPY010029782">
    <property type="protein sequence ID" value="CAG8794601.1"/>
    <property type="molecule type" value="Genomic_DNA"/>
</dbReference>
<dbReference type="Proteomes" id="UP000789405">
    <property type="component" value="Unassembled WGS sequence"/>
</dbReference>
<protein>
    <submittedName>
        <fullName evidence="1">14943_t:CDS:1</fullName>
    </submittedName>
</protein>
<name>A0A9N9JUT7_9GLOM</name>
<accession>A0A9N9JUT7</accession>
<reference evidence="1" key="1">
    <citation type="submission" date="2021-06" db="EMBL/GenBank/DDBJ databases">
        <authorList>
            <person name="Kallberg Y."/>
            <person name="Tangrot J."/>
            <person name="Rosling A."/>
        </authorList>
    </citation>
    <scope>NUCLEOTIDE SEQUENCE</scope>
    <source>
        <strain evidence="1">MA453B</strain>
    </source>
</reference>
<gene>
    <name evidence="1" type="ORF">DERYTH_LOCUS22101</name>
</gene>
<proteinExistence type="predicted"/>
<dbReference type="AlphaFoldDB" id="A0A9N9JUT7"/>